<gene>
    <name evidence="1" type="ORF">MENTE1834_LOCUS20508</name>
</gene>
<evidence type="ECO:0000313" key="1">
    <source>
        <dbReference type="EMBL" id="CAK5073817.1"/>
    </source>
</evidence>
<dbReference type="Proteomes" id="UP001497535">
    <property type="component" value="Unassembled WGS sequence"/>
</dbReference>
<protein>
    <submittedName>
        <fullName evidence="1">Uncharacterized protein</fullName>
    </submittedName>
</protein>
<sequence length="49" mass="6007">MSRVIRNRSEKVRSRRHTKSHYQALFERIKFLSDLQTFTRLKLFIGLKN</sequence>
<accession>A0ACB0Z4D1</accession>
<organism evidence="1 2">
    <name type="scientific">Meloidogyne enterolobii</name>
    <name type="common">Root-knot nematode worm</name>
    <name type="synonym">Meloidogyne mayaguensis</name>
    <dbReference type="NCBI Taxonomy" id="390850"/>
    <lineage>
        <taxon>Eukaryota</taxon>
        <taxon>Metazoa</taxon>
        <taxon>Ecdysozoa</taxon>
        <taxon>Nematoda</taxon>
        <taxon>Chromadorea</taxon>
        <taxon>Rhabditida</taxon>
        <taxon>Tylenchina</taxon>
        <taxon>Tylenchomorpha</taxon>
        <taxon>Tylenchoidea</taxon>
        <taxon>Meloidogynidae</taxon>
        <taxon>Meloidogyninae</taxon>
        <taxon>Meloidogyne</taxon>
    </lineage>
</organism>
<comment type="caution">
    <text evidence="1">The sequence shown here is derived from an EMBL/GenBank/DDBJ whole genome shotgun (WGS) entry which is preliminary data.</text>
</comment>
<keyword evidence="2" id="KW-1185">Reference proteome</keyword>
<proteinExistence type="predicted"/>
<evidence type="ECO:0000313" key="2">
    <source>
        <dbReference type="Proteomes" id="UP001497535"/>
    </source>
</evidence>
<dbReference type="EMBL" id="CAVMJV010000024">
    <property type="protein sequence ID" value="CAK5073817.1"/>
    <property type="molecule type" value="Genomic_DNA"/>
</dbReference>
<reference evidence="1" key="1">
    <citation type="submission" date="2023-11" db="EMBL/GenBank/DDBJ databases">
        <authorList>
            <person name="Poullet M."/>
        </authorList>
    </citation>
    <scope>NUCLEOTIDE SEQUENCE</scope>
    <source>
        <strain evidence="1">E1834</strain>
    </source>
</reference>
<name>A0ACB0Z4D1_MELEN</name>